<name>A0A3E2BPK1_9BACT</name>
<comment type="caution">
    <text evidence="1">The sequence shown here is derived from an EMBL/GenBank/DDBJ whole genome shotgun (WGS) entry which is preliminary data.</text>
</comment>
<evidence type="ECO:0000313" key="1">
    <source>
        <dbReference type="EMBL" id="RFT16631.1"/>
    </source>
</evidence>
<dbReference type="Proteomes" id="UP000257323">
    <property type="component" value="Unassembled WGS sequence"/>
</dbReference>
<sequence length="53" mass="6026">MPAVGPGNPFRGQAWLRIRDGQWLPERDIQGYFGPIINNPAWRVNCSGEAFRL</sequence>
<dbReference type="EMBL" id="QUAH01000002">
    <property type="protein sequence ID" value="RFT16631.1"/>
    <property type="molecule type" value="Genomic_DNA"/>
</dbReference>
<accession>A0A3E2BPK1</accession>
<proteinExistence type="predicted"/>
<organism evidence="1 2">
    <name type="scientific">Candidatus Saccharicenans subterraneus</name>
    <dbReference type="NCBI Taxonomy" id="2508984"/>
    <lineage>
        <taxon>Bacteria</taxon>
        <taxon>Candidatus Aminicenantota</taxon>
        <taxon>Candidatus Aminicenantia</taxon>
        <taxon>Candidatus Aminicenantales</taxon>
        <taxon>Candidatus Saccharicenantaceae</taxon>
        <taxon>Candidatus Saccharicenans</taxon>
    </lineage>
</organism>
<reference evidence="1 2" key="1">
    <citation type="submission" date="2018-08" db="EMBL/GenBank/DDBJ databases">
        <title>Genome analysis of the thermophilic bacterium of the candidate phylum Aminicenantes from deep subsurface aquifer revealed its physiology and ecological role.</title>
        <authorList>
            <person name="Kadnikov V.V."/>
            <person name="Mardanov A.V."/>
            <person name="Beletsky A.V."/>
            <person name="Karnachuk O.V."/>
            <person name="Ravin N.V."/>
        </authorList>
    </citation>
    <scope>NUCLEOTIDE SEQUENCE [LARGE SCALE GENOMIC DNA]</scope>
    <source>
        <strain evidence="1">BY38</strain>
    </source>
</reference>
<dbReference type="AlphaFoldDB" id="A0A3E2BPK1"/>
<gene>
    <name evidence="1" type="ORF">OP8BY_1244</name>
</gene>
<protein>
    <submittedName>
        <fullName evidence="1">Uncharacterized protein</fullName>
    </submittedName>
</protein>
<evidence type="ECO:0000313" key="2">
    <source>
        <dbReference type="Proteomes" id="UP000257323"/>
    </source>
</evidence>